<dbReference type="Pfam" id="PF13279">
    <property type="entry name" value="4HBT_2"/>
    <property type="match status" value="1"/>
</dbReference>
<dbReference type="InterPro" id="IPR029069">
    <property type="entry name" value="HotDog_dom_sf"/>
</dbReference>
<dbReference type="EMBL" id="CP012365">
    <property type="protein sequence ID" value="AKX59621.1"/>
    <property type="molecule type" value="Genomic_DNA"/>
</dbReference>
<gene>
    <name evidence="3" type="ORF">AKN88_06535</name>
    <name evidence="4" type="ORF">HX099_08555</name>
</gene>
<dbReference type="RefSeq" id="WP_053100788.1">
    <property type="nucleotide sequence ID" value="NZ_CP012365.1"/>
</dbReference>
<comment type="similarity">
    <text evidence="1">Belongs to the 4-hydroxybenzoyl-CoA thioesterase family.</text>
</comment>
<dbReference type="SUPFAM" id="SSF54637">
    <property type="entry name" value="Thioesterase/thiol ester dehydrase-isomerase"/>
    <property type="match status" value="1"/>
</dbReference>
<dbReference type="AlphaFoldDB" id="A0A0K1XE72"/>
<dbReference type="PATRIC" id="fig|1698449.3.peg.1311"/>
<proteinExistence type="inferred from homology"/>
<reference evidence="4" key="3">
    <citation type="journal article" date="2022" name="Sci. Total Environ.">
        <title>Prevalence, transmission, and molecular epidemiology of tet(X)-positive bacteria among humans, animals, and environmental niches in China: An epidemiological, and genomic-based study.</title>
        <authorList>
            <person name="Dong N."/>
            <person name="Zeng Y."/>
            <person name="Cai C."/>
            <person name="Sun C."/>
            <person name="Lu J."/>
            <person name="Liu C."/>
            <person name="Zhou H."/>
            <person name="Sun Q."/>
            <person name="Shu L."/>
            <person name="Wang H."/>
            <person name="Wang Y."/>
            <person name="Wang S."/>
            <person name="Wu C."/>
            <person name="Chan E.W."/>
            <person name="Chen G."/>
            <person name="Shen Z."/>
            <person name="Chen S."/>
            <person name="Zhang R."/>
        </authorList>
    </citation>
    <scope>NUCLEOTIDE SEQUENCE</scope>
    <source>
        <strain evidence="4">DF46-2-2</strain>
    </source>
</reference>
<accession>A0A0K1XE72</accession>
<dbReference type="Proteomes" id="UP000063953">
    <property type="component" value="Chromosome"/>
</dbReference>
<dbReference type="InterPro" id="IPR050563">
    <property type="entry name" value="4-hydroxybenzoyl-CoA_TE"/>
</dbReference>
<dbReference type="PANTHER" id="PTHR31793:SF27">
    <property type="entry name" value="NOVEL THIOESTERASE SUPERFAMILY DOMAIN AND SAPOSIN A-TYPE DOMAIN CONTAINING PROTEIN (0610012H03RIK)"/>
    <property type="match status" value="1"/>
</dbReference>
<reference evidence="4" key="2">
    <citation type="submission" date="2020-06" db="EMBL/GenBank/DDBJ databases">
        <authorList>
            <person name="Dong N."/>
        </authorList>
    </citation>
    <scope>NUCLEOTIDE SEQUENCE</scope>
    <source>
        <strain evidence="4">DF46-2-2</strain>
    </source>
</reference>
<dbReference type="Gene3D" id="3.10.129.10">
    <property type="entry name" value="Hotdog Thioesterase"/>
    <property type="match status" value="1"/>
</dbReference>
<evidence type="ECO:0000313" key="3">
    <source>
        <dbReference type="EMBL" id="AKX59621.1"/>
    </source>
</evidence>
<evidence type="ECO:0000313" key="5">
    <source>
        <dbReference type="Proteomes" id="UP000063953"/>
    </source>
</evidence>
<evidence type="ECO:0000256" key="2">
    <source>
        <dbReference type="ARBA" id="ARBA00022801"/>
    </source>
</evidence>
<dbReference type="PANTHER" id="PTHR31793">
    <property type="entry name" value="4-HYDROXYBENZOYL-COA THIOESTERASE FAMILY MEMBER"/>
    <property type="match status" value="1"/>
</dbReference>
<dbReference type="EMBL" id="JACANB010000005">
    <property type="protein sequence ID" value="MDM1696706.1"/>
    <property type="molecule type" value="Genomic_DNA"/>
</dbReference>
<reference evidence="3 5" key="1">
    <citation type="journal article" date="2015" name="Genome Announc.">
        <title>Genome Sequences of Oblitimonas alkaliphila gen. nov. sp. nov. (Proposed), a Novel Bacterium of the Pseudomonadaceae Family.</title>
        <authorList>
            <person name="Lauer A.C."/>
            <person name="Nicholson A.C."/>
            <person name="Humrighouse B.W."/>
            <person name="Emery B."/>
            <person name="Drobish A."/>
            <person name="Juieng P."/>
            <person name="Loparev V."/>
            <person name="McQuiston J.R."/>
        </authorList>
    </citation>
    <scope>NUCLEOTIDE SEQUENCE [LARGE SCALE GENOMIC DNA]</scope>
    <source>
        <strain evidence="3 5">E5571</strain>
    </source>
</reference>
<sequence>MRKKGVLQAEIELEIPFFDVDMLEIAWHGHYVKYFEMARCVLLDKLQYNYSQMRDSGYSWPVIDLQVRYVNPAVFGQKIKVKADLVEWEQRLMINYLITDAQTGQRLTRGSTSQVAVEIASRDMQFNSPAVLLEAVSQCLTSKP</sequence>
<dbReference type="CDD" id="cd00586">
    <property type="entry name" value="4HBT"/>
    <property type="match status" value="1"/>
</dbReference>
<name>A0A0K1XE72_9GAMM</name>
<evidence type="ECO:0000256" key="1">
    <source>
        <dbReference type="ARBA" id="ARBA00005953"/>
    </source>
</evidence>
<keyword evidence="5" id="KW-1185">Reference proteome</keyword>
<protein>
    <submittedName>
        <fullName evidence="3 4">Thioesterase</fullName>
    </submittedName>
</protein>
<dbReference type="Proteomes" id="UP001173465">
    <property type="component" value="Unassembled WGS sequence"/>
</dbReference>
<keyword evidence="2" id="KW-0378">Hydrolase</keyword>
<organism evidence="3 5">
    <name type="scientific">Thiopseudomonas alkaliphila</name>
    <dbReference type="NCBI Taxonomy" id="1697053"/>
    <lineage>
        <taxon>Bacteria</taxon>
        <taxon>Pseudomonadati</taxon>
        <taxon>Pseudomonadota</taxon>
        <taxon>Gammaproteobacteria</taxon>
        <taxon>Pseudomonadales</taxon>
        <taxon>Pseudomonadaceae</taxon>
        <taxon>Thiopseudomonas</taxon>
    </lineage>
</organism>
<dbReference type="GO" id="GO:0047617">
    <property type="term" value="F:fatty acyl-CoA hydrolase activity"/>
    <property type="evidence" value="ECO:0007669"/>
    <property type="project" value="TreeGrafter"/>
</dbReference>
<evidence type="ECO:0000313" key="4">
    <source>
        <dbReference type="EMBL" id="MDM1696706.1"/>
    </source>
</evidence>